<evidence type="ECO:0000313" key="4">
    <source>
        <dbReference type="Proteomes" id="UP001058461"/>
    </source>
</evidence>
<reference evidence="3" key="1">
    <citation type="submission" date="2021-04" db="EMBL/GenBank/DDBJ databases">
        <title>Oceanospirillales bacteria with DddD are important DMSP degraders in coastal seawater.</title>
        <authorList>
            <person name="Liu J."/>
        </authorList>
    </citation>
    <scope>NUCLEOTIDE SEQUENCE</scope>
    <source>
        <strain evidence="3">D13-1</strain>
    </source>
</reference>
<dbReference type="EMBL" id="CP073347">
    <property type="protein sequence ID" value="UTW10236.1"/>
    <property type="molecule type" value="Genomic_DNA"/>
</dbReference>
<feature type="compositionally biased region" description="Basic and acidic residues" evidence="1">
    <location>
        <begin position="1"/>
        <end position="12"/>
    </location>
</feature>
<dbReference type="InterPro" id="IPR051043">
    <property type="entry name" value="Sulfatase_Mod_Factor_Kinase"/>
</dbReference>
<name>A0ABY5HGZ7_9GAMM</name>
<dbReference type="InterPro" id="IPR042095">
    <property type="entry name" value="SUMF_sf"/>
</dbReference>
<dbReference type="PANTHER" id="PTHR23150">
    <property type="entry name" value="SULFATASE MODIFYING FACTOR 1, 2"/>
    <property type="match status" value="1"/>
</dbReference>
<dbReference type="RefSeq" id="WP_255852270.1">
    <property type="nucleotide sequence ID" value="NZ_CP073347.1"/>
</dbReference>
<proteinExistence type="predicted"/>
<dbReference type="PANTHER" id="PTHR23150:SF19">
    <property type="entry name" value="FORMYLGLYCINE-GENERATING ENZYME"/>
    <property type="match status" value="1"/>
</dbReference>
<dbReference type="SUPFAM" id="SSF56436">
    <property type="entry name" value="C-type lectin-like"/>
    <property type="match status" value="1"/>
</dbReference>
<keyword evidence="4" id="KW-1185">Reference proteome</keyword>
<feature type="region of interest" description="Disordered" evidence="1">
    <location>
        <begin position="1"/>
        <end position="42"/>
    </location>
</feature>
<dbReference type="InterPro" id="IPR016187">
    <property type="entry name" value="CTDL_fold"/>
</dbReference>
<gene>
    <name evidence="3" type="ORF">KDW95_13075</name>
</gene>
<organism evidence="3 4">
    <name type="scientific">Marinobacterium rhizophilum</name>
    <dbReference type="NCBI Taxonomy" id="420402"/>
    <lineage>
        <taxon>Bacteria</taxon>
        <taxon>Pseudomonadati</taxon>
        <taxon>Pseudomonadota</taxon>
        <taxon>Gammaproteobacteria</taxon>
        <taxon>Oceanospirillales</taxon>
        <taxon>Oceanospirillaceae</taxon>
        <taxon>Marinobacterium</taxon>
    </lineage>
</organism>
<evidence type="ECO:0000259" key="2">
    <source>
        <dbReference type="Pfam" id="PF03781"/>
    </source>
</evidence>
<sequence length="332" mass="37013">MKEIPMHPDKSKGCCTPQRESSPQSTPVEAPAKPRACSSAPATQGMIRLDGGTFLMGYEGPEAGEADGEGPVREVQLNPFWLDVTAVTNEQFGRFVDATGYVTESEHFGWAFVFIGQLPHSKQRKLKSSQTVPGLQWWYAVEGAYWRKPEGPGSNIKKRMDHPVVSVSWNDAVAYAQWAGKRLPTEAEWEYAARGPHEQRMFPWGDKLEPGGKHRCNVWQGDFPSKNTAADGYAWTAPARAFRKSEWGFYNMIGNVWEWVGDWFSPTWHADATPETRINPAGPPSGETRVMKGGSFLCHESYCNRYRLGARSTNTPDAATTNLGFRCAMDVT</sequence>
<dbReference type="Pfam" id="PF03781">
    <property type="entry name" value="FGE-sulfatase"/>
    <property type="match status" value="1"/>
</dbReference>
<feature type="compositionally biased region" description="Polar residues" evidence="1">
    <location>
        <begin position="18"/>
        <end position="27"/>
    </location>
</feature>
<dbReference type="InterPro" id="IPR005532">
    <property type="entry name" value="SUMF_dom"/>
</dbReference>
<protein>
    <submittedName>
        <fullName evidence="3">Formylglycine-generating enzyme family protein</fullName>
    </submittedName>
</protein>
<evidence type="ECO:0000256" key="1">
    <source>
        <dbReference type="SAM" id="MobiDB-lite"/>
    </source>
</evidence>
<feature type="domain" description="Sulfatase-modifying factor enzyme-like" evidence="2">
    <location>
        <begin position="44"/>
        <end position="328"/>
    </location>
</feature>
<dbReference type="Gene3D" id="3.90.1580.10">
    <property type="entry name" value="paralog of FGE (formylglycine-generating enzyme)"/>
    <property type="match status" value="1"/>
</dbReference>
<dbReference type="Proteomes" id="UP001058461">
    <property type="component" value="Chromosome"/>
</dbReference>
<evidence type="ECO:0000313" key="3">
    <source>
        <dbReference type="EMBL" id="UTW10236.1"/>
    </source>
</evidence>
<accession>A0ABY5HGZ7</accession>